<feature type="domain" description="N-acetyltransferase" evidence="1">
    <location>
        <begin position="5"/>
        <end position="145"/>
    </location>
</feature>
<accession>A0A4Y7UF64</accession>
<name>A0A4Y7UF64_9FLAO</name>
<dbReference type="Gene3D" id="3.40.630.30">
    <property type="match status" value="1"/>
</dbReference>
<dbReference type="PROSITE" id="PS51186">
    <property type="entry name" value="GNAT"/>
    <property type="match status" value="1"/>
</dbReference>
<dbReference type="EMBL" id="QWDN01000003">
    <property type="protein sequence ID" value="TEB44472.1"/>
    <property type="molecule type" value="Genomic_DNA"/>
</dbReference>
<dbReference type="CDD" id="cd04301">
    <property type="entry name" value="NAT_SF"/>
    <property type="match status" value="1"/>
</dbReference>
<evidence type="ECO:0000259" key="1">
    <source>
        <dbReference type="PROSITE" id="PS51186"/>
    </source>
</evidence>
<dbReference type="Pfam" id="PF00583">
    <property type="entry name" value="Acetyltransf_1"/>
    <property type="match status" value="1"/>
</dbReference>
<dbReference type="PANTHER" id="PTHR43617:SF22">
    <property type="entry name" value="L-AMINO ACID N-ACETYLTRANSFERASE AAAT"/>
    <property type="match status" value="1"/>
</dbReference>
<dbReference type="InterPro" id="IPR050276">
    <property type="entry name" value="MshD_Acetyltransferase"/>
</dbReference>
<dbReference type="EMBL" id="SLWA01000003">
    <property type="protein sequence ID" value="TCN59081.1"/>
    <property type="molecule type" value="Genomic_DNA"/>
</dbReference>
<dbReference type="PANTHER" id="PTHR43617">
    <property type="entry name" value="L-AMINO ACID N-ACETYLTRANSFERASE"/>
    <property type="match status" value="1"/>
</dbReference>
<evidence type="ECO:0000313" key="3">
    <source>
        <dbReference type="EMBL" id="TEB44472.1"/>
    </source>
</evidence>
<keyword evidence="3" id="KW-0808">Transferase</keyword>
<gene>
    <name evidence="3" type="ORF">D0809_12060</name>
    <name evidence="2" type="ORF">EV142_103531</name>
</gene>
<dbReference type="InterPro" id="IPR016181">
    <property type="entry name" value="Acyl_CoA_acyltransferase"/>
</dbReference>
<evidence type="ECO:0000313" key="2">
    <source>
        <dbReference type="EMBL" id="TCN59081.1"/>
    </source>
</evidence>
<dbReference type="SUPFAM" id="SSF55729">
    <property type="entry name" value="Acyl-CoA N-acyltransferases (Nat)"/>
    <property type="match status" value="1"/>
</dbReference>
<proteinExistence type="predicted"/>
<dbReference type="GO" id="GO:0016747">
    <property type="term" value="F:acyltransferase activity, transferring groups other than amino-acyl groups"/>
    <property type="evidence" value="ECO:0007669"/>
    <property type="project" value="InterPro"/>
</dbReference>
<reference evidence="2 4" key="1">
    <citation type="journal article" date="2015" name="Stand. Genomic Sci.">
        <title>Genomic Encyclopedia of Bacterial and Archaeal Type Strains, Phase III: the genomes of soil and plant-associated and newly described type strains.</title>
        <authorList>
            <person name="Whitman W.B."/>
            <person name="Woyke T."/>
            <person name="Klenk H.P."/>
            <person name="Zhou Y."/>
            <person name="Lilburn T.G."/>
            <person name="Beck B.J."/>
            <person name="De Vos P."/>
            <person name="Vandamme P."/>
            <person name="Eisen J.A."/>
            <person name="Garrity G."/>
            <person name="Hugenholtz P."/>
            <person name="Kyrpides N.C."/>
        </authorList>
    </citation>
    <scope>NUCLEOTIDE SEQUENCE [LARGE SCALE GENOMIC DNA]</scope>
    <source>
        <strain evidence="2 4">P5626</strain>
    </source>
</reference>
<dbReference type="RefSeq" id="WP_132035410.1">
    <property type="nucleotide sequence ID" value="NZ_QWDN01000003.1"/>
</dbReference>
<protein>
    <submittedName>
        <fullName evidence="3">GNAT family N-acetyltransferase</fullName>
    </submittedName>
    <submittedName>
        <fullName evidence="2">Ribosomal protein S18 acetylase RimI-like enzyme</fullName>
    </submittedName>
</protein>
<evidence type="ECO:0000313" key="4">
    <source>
        <dbReference type="Proteomes" id="UP000295270"/>
    </source>
</evidence>
<evidence type="ECO:0000313" key="5">
    <source>
        <dbReference type="Proteomes" id="UP000298340"/>
    </source>
</evidence>
<sequence length="149" mass="17473">MNDKLKIIEFRESDLNALRQLFLKVRQSTFIWADVATFDLFDFDVQTKGEYILTALYDEKVIGFISVWMRDNFIHHLYIEEAYHKRGIGKMLLKAVMEQTKFPVLLKCLERNTVAVAFYKKIGFIEKGHGDNENGPYILFELNQKIASD</sequence>
<organism evidence="3 5">
    <name type="scientific">Flavobacterium circumlabens</name>
    <dbReference type="NCBI Taxonomy" id="2133765"/>
    <lineage>
        <taxon>Bacteria</taxon>
        <taxon>Pseudomonadati</taxon>
        <taxon>Bacteroidota</taxon>
        <taxon>Flavobacteriia</taxon>
        <taxon>Flavobacteriales</taxon>
        <taxon>Flavobacteriaceae</taxon>
        <taxon>Flavobacterium</taxon>
    </lineage>
</organism>
<reference evidence="3 5" key="2">
    <citation type="journal article" date="2018" name="Syst. Appl. Microbiol.">
        <title>Flavobacterium circumlabens sp. nov. and Flavobacterium cupreum sp. nov., two psychrotrophic species isolated from Antarctic environmental samples.</title>
        <authorList>
            <person name="Kralova S."/>
            <person name="Busse H.J."/>
            <person name="Svec P."/>
            <person name="Maslanova I."/>
            <person name="Stankova E."/>
            <person name="Bartak M."/>
            <person name="Sedlacek I."/>
        </authorList>
    </citation>
    <scope>NUCLEOTIDE SEQUENCE [LARGE SCALE GENOMIC DNA]</scope>
    <source>
        <strain evidence="3 5">CCM 8828</strain>
    </source>
</reference>
<dbReference type="OrthoDB" id="9788755at2"/>
<reference evidence="2" key="3">
    <citation type="submission" date="2019-03" db="EMBL/GenBank/DDBJ databases">
        <authorList>
            <person name="Whitman W."/>
            <person name="Huntemann M."/>
            <person name="Clum A."/>
            <person name="Pillay M."/>
            <person name="Palaniappan K."/>
            <person name="Varghese N."/>
            <person name="Mikhailova N."/>
            <person name="Stamatis D."/>
            <person name="Reddy T."/>
            <person name="Daum C."/>
            <person name="Shapiro N."/>
            <person name="Ivanova N."/>
            <person name="Kyrpides N."/>
            <person name="Woyke T."/>
        </authorList>
    </citation>
    <scope>NUCLEOTIDE SEQUENCE</scope>
    <source>
        <strain evidence="2">P5626</strain>
    </source>
</reference>
<dbReference type="Proteomes" id="UP000295270">
    <property type="component" value="Unassembled WGS sequence"/>
</dbReference>
<dbReference type="Proteomes" id="UP000298340">
    <property type="component" value="Unassembled WGS sequence"/>
</dbReference>
<keyword evidence="4" id="KW-1185">Reference proteome</keyword>
<dbReference type="AlphaFoldDB" id="A0A4Y7UF64"/>
<dbReference type="InterPro" id="IPR000182">
    <property type="entry name" value="GNAT_dom"/>
</dbReference>
<comment type="caution">
    <text evidence="3">The sequence shown here is derived from an EMBL/GenBank/DDBJ whole genome shotgun (WGS) entry which is preliminary data.</text>
</comment>